<organism evidence="4 5">
    <name type="scientific">Polaromonas jejuensis</name>
    <dbReference type="NCBI Taxonomy" id="457502"/>
    <lineage>
        <taxon>Bacteria</taxon>
        <taxon>Pseudomonadati</taxon>
        <taxon>Pseudomonadota</taxon>
        <taxon>Betaproteobacteria</taxon>
        <taxon>Burkholderiales</taxon>
        <taxon>Comamonadaceae</taxon>
        <taxon>Polaromonas</taxon>
    </lineage>
</organism>
<protein>
    <submittedName>
        <fullName evidence="4">Carbohydrate porin</fullName>
    </submittedName>
</protein>
<evidence type="ECO:0000256" key="3">
    <source>
        <dbReference type="SAM" id="SignalP"/>
    </source>
</evidence>
<dbReference type="PANTHER" id="PTHR37944:SF1">
    <property type="entry name" value="PORIN B"/>
    <property type="match status" value="1"/>
</dbReference>
<dbReference type="Proteomes" id="UP001596084">
    <property type="component" value="Unassembled WGS sequence"/>
</dbReference>
<feature type="chain" id="PRO_5046596174" evidence="3">
    <location>
        <begin position="16"/>
        <end position="476"/>
    </location>
</feature>
<comment type="caution">
    <text evidence="4">The sequence shown here is derived from an EMBL/GenBank/DDBJ whole genome shotgun (WGS) entry which is preliminary data.</text>
</comment>
<evidence type="ECO:0000256" key="2">
    <source>
        <dbReference type="RuleBase" id="RU363072"/>
    </source>
</evidence>
<dbReference type="EMBL" id="JBHSMX010000020">
    <property type="protein sequence ID" value="MFC5521767.1"/>
    <property type="molecule type" value="Genomic_DNA"/>
</dbReference>
<reference evidence="5" key="1">
    <citation type="journal article" date="2019" name="Int. J. Syst. Evol. Microbiol.">
        <title>The Global Catalogue of Microorganisms (GCM) 10K type strain sequencing project: providing services to taxonomists for standard genome sequencing and annotation.</title>
        <authorList>
            <consortium name="The Broad Institute Genomics Platform"/>
            <consortium name="The Broad Institute Genome Sequencing Center for Infectious Disease"/>
            <person name="Wu L."/>
            <person name="Ma J."/>
        </authorList>
    </citation>
    <scope>NUCLEOTIDE SEQUENCE [LARGE SCALE GENOMIC DNA]</scope>
    <source>
        <strain evidence="5">CGMCC 4.7277</strain>
    </source>
</reference>
<dbReference type="InterPro" id="IPR052932">
    <property type="entry name" value="OprB_Porin"/>
</dbReference>
<dbReference type="Pfam" id="PF04966">
    <property type="entry name" value="OprB"/>
    <property type="match status" value="1"/>
</dbReference>
<dbReference type="Gene3D" id="2.40.160.180">
    <property type="entry name" value="Carbohydrate-selective porin OprB"/>
    <property type="match status" value="1"/>
</dbReference>
<dbReference type="RefSeq" id="WP_157090397.1">
    <property type="nucleotide sequence ID" value="NZ_JBHSMX010000020.1"/>
</dbReference>
<keyword evidence="3" id="KW-0732">Signal</keyword>
<gene>
    <name evidence="4" type="ORF">ACFPP7_12700</name>
</gene>
<dbReference type="InterPro" id="IPR038673">
    <property type="entry name" value="OprB_sf"/>
</dbReference>
<dbReference type="PANTHER" id="PTHR37944">
    <property type="entry name" value="PORIN B"/>
    <property type="match status" value="1"/>
</dbReference>
<name>A0ABW0QC76_9BURK</name>
<feature type="signal peptide" evidence="3">
    <location>
        <begin position="1"/>
        <end position="15"/>
    </location>
</feature>
<evidence type="ECO:0000313" key="4">
    <source>
        <dbReference type="EMBL" id="MFC5521767.1"/>
    </source>
</evidence>
<comment type="similarity">
    <text evidence="1 2">Belongs to the OprB family.</text>
</comment>
<evidence type="ECO:0000313" key="5">
    <source>
        <dbReference type="Proteomes" id="UP001596084"/>
    </source>
</evidence>
<accession>A0ABW0QC76</accession>
<dbReference type="InterPro" id="IPR007049">
    <property type="entry name" value="Carb-sel_porin_OprB"/>
</dbReference>
<keyword evidence="5" id="KW-1185">Reference proteome</keyword>
<evidence type="ECO:0000256" key="1">
    <source>
        <dbReference type="ARBA" id="ARBA00008769"/>
    </source>
</evidence>
<proteinExistence type="inferred from homology"/>
<sequence length="476" mass="50891">MGCLAALFLGSPVLAQNAAGDVNPADQPEADLAIQSQPTGLWTGLWTRPNLLGDMGGLRPVLGRHGVTLGLTETSEWLRNASGGIKTGRVYHGLTTLTLGLDTQQAGGWEGGNFNLSALQIHGRQLSPDYIGSLQTASGIEALNGPRLWELWYQQKLNDRLDVKVGQQSLDQEFMVSQYAGTFIGTAFGWPAVPSLDLPAGGPAYPLSSLGVRLRSRLSNSTTLLVGAFAGDPANTTTQDPQKANNRGTTFSLHGGTLYIAELQYGHNQPALGEMDTGAKRGLPGTYKIGAWYHNQQFADTRFDNNGQSLADPLSSGSALQHSGNYSVYGVADQTVWRESEDGARAVNLFARVMAAPADRNLVSFSANLGVTMNAPFAGRDNDVVGLGVGYVKVGSGARALDADNNAFNATQVPVRNTETFIEATYQYQVTPWWQLQGVLQYTRNPGGGAVHPNDPEQTRKIPNSTVVGLRTNITF</sequence>